<comment type="caution">
    <text evidence="1">The sequence shown here is derived from an EMBL/GenBank/DDBJ whole genome shotgun (WGS) entry which is preliminary data.</text>
</comment>
<sequence length="141" mass="15677">MASACDMEPRQDTNTLTHITSAWSLRTTLEFVSSILPNLWRVPIHVSGQHTRRTFEPRNRRDLSPDVVSVSVYRAVRLPARLACCCKVHAMRAAVCCTYRQRPLIMLNTTGWQQDPSCALAGVGVEVGVSSSRGQGHRDTV</sequence>
<gene>
    <name evidence="1" type="ORF">RRG08_047748</name>
</gene>
<keyword evidence="2" id="KW-1185">Reference proteome</keyword>
<accession>A0AAE1A579</accession>
<organism evidence="1 2">
    <name type="scientific">Elysia crispata</name>
    <name type="common">lettuce slug</name>
    <dbReference type="NCBI Taxonomy" id="231223"/>
    <lineage>
        <taxon>Eukaryota</taxon>
        <taxon>Metazoa</taxon>
        <taxon>Spiralia</taxon>
        <taxon>Lophotrochozoa</taxon>
        <taxon>Mollusca</taxon>
        <taxon>Gastropoda</taxon>
        <taxon>Heterobranchia</taxon>
        <taxon>Euthyneura</taxon>
        <taxon>Panpulmonata</taxon>
        <taxon>Sacoglossa</taxon>
        <taxon>Placobranchoidea</taxon>
        <taxon>Plakobranchidae</taxon>
        <taxon>Elysia</taxon>
    </lineage>
</organism>
<evidence type="ECO:0000313" key="1">
    <source>
        <dbReference type="EMBL" id="KAK3781207.1"/>
    </source>
</evidence>
<dbReference type="Proteomes" id="UP001283361">
    <property type="component" value="Unassembled WGS sequence"/>
</dbReference>
<name>A0AAE1A579_9GAST</name>
<evidence type="ECO:0000313" key="2">
    <source>
        <dbReference type="Proteomes" id="UP001283361"/>
    </source>
</evidence>
<dbReference type="EMBL" id="JAWDGP010002654">
    <property type="protein sequence ID" value="KAK3781207.1"/>
    <property type="molecule type" value="Genomic_DNA"/>
</dbReference>
<reference evidence="1" key="1">
    <citation type="journal article" date="2023" name="G3 (Bethesda)">
        <title>A reference genome for the long-term kleptoplast-retaining sea slug Elysia crispata morphotype clarki.</title>
        <authorList>
            <person name="Eastman K.E."/>
            <person name="Pendleton A.L."/>
            <person name="Shaikh M.A."/>
            <person name="Suttiyut T."/>
            <person name="Ogas R."/>
            <person name="Tomko P."/>
            <person name="Gavelis G."/>
            <person name="Widhalm J.R."/>
            <person name="Wisecaver J.H."/>
        </authorList>
    </citation>
    <scope>NUCLEOTIDE SEQUENCE</scope>
    <source>
        <strain evidence="1">ECLA1</strain>
    </source>
</reference>
<dbReference type="AlphaFoldDB" id="A0AAE1A579"/>
<proteinExistence type="predicted"/>
<protein>
    <submittedName>
        <fullName evidence="1">Uncharacterized protein</fullName>
    </submittedName>
</protein>